<dbReference type="AlphaFoldDB" id="A0A0N8H3C9"/>
<dbReference type="Pfam" id="PF18735">
    <property type="entry name" value="HEPN_RiboL-PSP"/>
    <property type="match status" value="1"/>
</dbReference>
<dbReference type="STRING" id="1300341.I595_3697"/>
<evidence type="ECO:0000313" key="3">
    <source>
        <dbReference type="Proteomes" id="UP000050280"/>
    </source>
</evidence>
<reference evidence="2 3" key="1">
    <citation type="submission" date="2015-09" db="EMBL/GenBank/DDBJ databases">
        <title>Genome sequence of the marine flavobacterium Croceitalea dokdonensis DOKDO 023 that contains proton- and sodium-pumping rhodopsins.</title>
        <authorList>
            <person name="Kwon S.-K."/>
            <person name="Lee H.K."/>
            <person name="Kwak M.-J."/>
            <person name="Kim J.F."/>
        </authorList>
    </citation>
    <scope>NUCLEOTIDE SEQUENCE [LARGE SCALE GENOMIC DNA]</scope>
    <source>
        <strain evidence="2 3">DOKDO 023</strain>
    </source>
</reference>
<dbReference type="OrthoDB" id="352074at2"/>
<dbReference type="Proteomes" id="UP000050280">
    <property type="component" value="Unassembled WGS sequence"/>
</dbReference>
<name>A0A0N8H3C9_9FLAO</name>
<protein>
    <recommendedName>
        <fullName evidence="1">RiboL-PSP-HEPN domain-containing protein</fullName>
    </recommendedName>
</protein>
<gene>
    <name evidence="2" type="ORF">I595_3697</name>
</gene>
<accession>A0A0N8H3C9</accession>
<evidence type="ECO:0000259" key="1">
    <source>
        <dbReference type="Pfam" id="PF18735"/>
    </source>
</evidence>
<dbReference type="EMBL" id="LDJX01000013">
    <property type="protein sequence ID" value="KPM30220.1"/>
    <property type="molecule type" value="Genomic_DNA"/>
</dbReference>
<feature type="domain" description="RiboL-PSP-HEPN" evidence="1">
    <location>
        <begin position="43"/>
        <end position="192"/>
    </location>
</feature>
<sequence>MGRRKKYKSIEDYKQETQKIQDLIGGLITIVKVFEKLPEFPQLKSKAKEFEKIMDDNPQLKFDKEKIDNIYELGFIRLFASFEAFMYEYLKELYIKYPDSLPTDRKIQVSDILDWKTKKSVNDFIVDHIAIENSYDLKTWERTLKGSFGIEVFENKEKEQLFNSLNLCRNMIAHSGGKTNSKIVRDFKKIFKDSDEPKGKFEIEKWDIFDKKLFNSLIGITGEIINRLEKNNA</sequence>
<dbReference type="RefSeq" id="WP_054560625.1">
    <property type="nucleotide sequence ID" value="NZ_LDJX01000013.1"/>
</dbReference>
<evidence type="ECO:0000313" key="2">
    <source>
        <dbReference type="EMBL" id="KPM30220.1"/>
    </source>
</evidence>
<organism evidence="2 3">
    <name type="scientific">Croceitalea dokdonensis DOKDO 023</name>
    <dbReference type="NCBI Taxonomy" id="1300341"/>
    <lineage>
        <taxon>Bacteria</taxon>
        <taxon>Pseudomonadati</taxon>
        <taxon>Bacteroidota</taxon>
        <taxon>Flavobacteriia</taxon>
        <taxon>Flavobacteriales</taxon>
        <taxon>Flavobacteriaceae</taxon>
        <taxon>Croceitalea</taxon>
    </lineage>
</organism>
<dbReference type="InterPro" id="IPR041519">
    <property type="entry name" value="HEPN_RiboL-PSP"/>
</dbReference>
<proteinExistence type="predicted"/>
<keyword evidence="3" id="KW-1185">Reference proteome</keyword>
<comment type="caution">
    <text evidence="2">The sequence shown here is derived from an EMBL/GenBank/DDBJ whole genome shotgun (WGS) entry which is preliminary data.</text>
</comment>